<evidence type="ECO:0000259" key="3">
    <source>
        <dbReference type="PROSITE" id="PS50835"/>
    </source>
</evidence>
<dbReference type="PANTHER" id="PTHR23268">
    <property type="entry name" value="T-CELL RECEPTOR BETA CHAIN"/>
    <property type="match status" value="1"/>
</dbReference>
<organism evidence="4 5">
    <name type="scientific">Amphilophus citrinellus</name>
    <name type="common">Midas cichlid</name>
    <name type="synonym">Cichlasoma citrinellum</name>
    <dbReference type="NCBI Taxonomy" id="61819"/>
    <lineage>
        <taxon>Eukaryota</taxon>
        <taxon>Metazoa</taxon>
        <taxon>Chordata</taxon>
        <taxon>Craniata</taxon>
        <taxon>Vertebrata</taxon>
        <taxon>Euteleostomi</taxon>
        <taxon>Actinopterygii</taxon>
        <taxon>Neopterygii</taxon>
        <taxon>Teleostei</taxon>
        <taxon>Neoteleostei</taxon>
        <taxon>Acanthomorphata</taxon>
        <taxon>Ovalentaria</taxon>
        <taxon>Cichlomorphae</taxon>
        <taxon>Cichliformes</taxon>
        <taxon>Cichlidae</taxon>
        <taxon>New World cichlids</taxon>
        <taxon>Cichlasomatinae</taxon>
        <taxon>Heroini</taxon>
        <taxon>Amphilophus</taxon>
    </lineage>
</organism>
<dbReference type="InterPro" id="IPR007110">
    <property type="entry name" value="Ig-like_dom"/>
</dbReference>
<protein>
    <recommendedName>
        <fullName evidence="3">Ig-like domain-containing protein</fullName>
    </recommendedName>
</protein>
<dbReference type="InterPro" id="IPR050413">
    <property type="entry name" value="TCR_beta_variable"/>
</dbReference>
<dbReference type="SMART" id="SM00409">
    <property type="entry name" value="IG"/>
    <property type="match status" value="1"/>
</dbReference>
<feature type="domain" description="Ig-like" evidence="3">
    <location>
        <begin position="28"/>
        <end position="123"/>
    </location>
</feature>
<dbReference type="SUPFAM" id="SSF48726">
    <property type="entry name" value="Immunoglobulin"/>
    <property type="match status" value="1"/>
</dbReference>
<dbReference type="InterPro" id="IPR013783">
    <property type="entry name" value="Ig-like_fold"/>
</dbReference>
<dbReference type="PANTHER" id="PTHR23268:SF102">
    <property type="entry name" value="IMMUNOGLOBULIN V-SET DOMAIN-CONTAINING PROTEIN"/>
    <property type="match status" value="1"/>
</dbReference>
<dbReference type="Proteomes" id="UP000261340">
    <property type="component" value="Unplaced"/>
</dbReference>
<evidence type="ECO:0000313" key="5">
    <source>
        <dbReference type="Proteomes" id="UP000261340"/>
    </source>
</evidence>
<reference evidence="4" key="1">
    <citation type="submission" date="2025-08" db="UniProtKB">
        <authorList>
            <consortium name="Ensembl"/>
        </authorList>
    </citation>
    <scope>IDENTIFICATION</scope>
</reference>
<keyword evidence="5" id="KW-1185">Reference proteome</keyword>
<dbReference type="InterPro" id="IPR003599">
    <property type="entry name" value="Ig_sub"/>
</dbReference>
<keyword evidence="1" id="KW-0732">Signal</keyword>
<dbReference type="GeneTree" id="ENSGT00730000111153"/>
<dbReference type="GO" id="GO:0007166">
    <property type="term" value="P:cell surface receptor signaling pathway"/>
    <property type="evidence" value="ECO:0007669"/>
    <property type="project" value="TreeGrafter"/>
</dbReference>
<dbReference type="GO" id="GO:0005886">
    <property type="term" value="C:plasma membrane"/>
    <property type="evidence" value="ECO:0007669"/>
    <property type="project" value="TreeGrafter"/>
</dbReference>
<sequence length="123" mass="13999">GLKYIFFWIVDGTDGSDVQQTPILWEMEGRSTTMQCKHTKGAGYNQMYWYRQKPGETMELIVFTVMNKKDDEHDFGDFKTGKFSASRPDGDSGTFTVNNLEPEDKGLYFCAVSQHSETDTAES</sequence>
<accession>A0A3Q0QSC7</accession>
<dbReference type="InterPro" id="IPR013106">
    <property type="entry name" value="Ig_V-set"/>
</dbReference>
<dbReference type="Ensembl" id="ENSACIT00000001279.1">
    <property type="protein sequence ID" value="ENSACIP00000001222.1"/>
    <property type="gene ID" value="ENSACIG00000001035.1"/>
</dbReference>
<dbReference type="PROSITE" id="PS50835">
    <property type="entry name" value="IG_LIKE"/>
    <property type="match status" value="1"/>
</dbReference>
<evidence type="ECO:0000256" key="1">
    <source>
        <dbReference type="ARBA" id="ARBA00022729"/>
    </source>
</evidence>
<dbReference type="AlphaFoldDB" id="A0A3Q0QSC7"/>
<dbReference type="Gene3D" id="2.60.40.10">
    <property type="entry name" value="Immunoglobulins"/>
    <property type="match status" value="1"/>
</dbReference>
<keyword evidence="2" id="KW-0391">Immunity</keyword>
<name>A0A3Q0QSC7_AMPCI</name>
<evidence type="ECO:0000256" key="2">
    <source>
        <dbReference type="ARBA" id="ARBA00022859"/>
    </source>
</evidence>
<dbReference type="SMART" id="SM00406">
    <property type="entry name" value="IGv"/>
    <property type="match status" value="1"/>
</dbReference>
<dbReference type="OMA" id="PILGERM"/>
<dbReference type="Pfam" id="PF07686">
    <property type="entry name" value="V-set"/>
    <property type="match status" value="1"/>
</dbReference>
<evidence type="ECO:0000313" key="4">
    <source>
        <dbReference type="Ensembl" id="ENSACIP00000001222.1"/>
    </source>
</evidence>
<proteinExistence type="predicted"/>
<reference evidence="4" key="2">
    <citation type="submission" date="2025-09" db="UniProtKB">
        <authorList>
            <consortium name="Ensembl"/>
        </authorList>
    </citation>
    <scope>IDENTIFICATION</scope>
</reference>
<dbReference type="GO" id="GO:0002376">
    <property type="term" value="P:immune system process"/>
    <property type="evidence" value="ECO:0007669"/>
    <property type="project" value="UniProtKB-KW"/>
</dbReference>
<dbReference type="InterPro" id="IPR036179">
    <property type="entry name" value="Ig-like_dom_sf"/>
</dbReference>